<dbReference type="GO" id="GO:0005681">
    <property type="term" value="C:spliceosomal complex"/>
    <property type="evidence" value="ECO:0007669"/>
    <property type="project" value="UniProtKB-KW"/>
</dbReference>
<keyword evidence="6" id="KW-0747">Spliceosome</keyword>
<dbReference type="PANTHER" id="PTHR11805:SF1">
    <property type="entry name" value="CYSTEINE-RICH PDZ-BINDING PROTEIN"/>
    <property type="match status" value="1"/>
</dbReference>
<dbReference type="STRING" id="1263082.A0A068S312"/>
<keyword evidence="7" id="KW-0508">mRNA splicing</keyword>
<keyword evidence="10" id="KW-1185">Reference proteome</keyword>
<evidence type="ECO:0000256" key="2">
    <source>
        <dbReference type="ARBA" id="ARBA00009021"/>
    </source>
</evidence>
<dbReference type="InterPro" id="IPR019367">
    <property type="entry name" value="PDZ-binding_CRIPT"/>
</dbReference>
<dbReference type="Pfam" id="PF10235">
    <property type="entry name" value="Cript"/>
    <property type="match status" value="1"/>
</dbReference>
<dbReference type="GO" id="GO:0008380">
    <property type="term" value="P:RNA splicing"/>
    <property type="evidence" value="ECO:0007669"/>
    <property type="project" value="UniProtKB-KW"/>
</dbReference>
<dbReference type="AlphaFoldDB" id="A0A068S312"/>
<gene>
    <name evidence="9" type="ORF">LCOR_07440.1</name>
</gene>
<dbReference type="GO" id="GO:0008017">
    <property type="term" value="F:microtubule binding"/>
    <property type="evidence" value="ECO:0007669"/>
    <property type="project" value="TreeGrafter"/>
</dbReference>
<dbReference type="EMBL" id="CBTN010000037">
    <property type="protein sequence ID" value="CDH56385.1"/>
    <property type="molecule type" value="Genomic_DNA"/>
</dbReference>
<sequence>MVCKKCEKKLTGVAAPDKWKEGSKNAVAGKGERKIGQNKLLSKSAKLRFNPYEAKCRICKNKVHQQQAHYCQHCAYKRGICAMCGKQVLDTSSYKQSSK</sequence>
<dbReference type="VEuPathDB" id="FungiDB:LCOR_07440.1"/>
<name>A0A068S312_9FUNG</name>
<evidence type="ECO:0000256" key="1">
    <source>
        <dbReference type="ARBA" id="ARBA00004496"/>
    </source>
</evidence>
<dbReference type="GO" id="GO:0006397">
    <property type="term" value="P:mRNA processing"/>
    <property type="evidence" value="ECO:0007669"/>
    <property type="project" value="UniProtKB-KW"/>
</dbReference>
<comment type="subcellular location">
    <subcellularLocation>
        <location evidence="1">Cytoplasm</location>
    </subcellularLocation>
</comment>
<dbReference type="PANTHER" id="PTHR11805">
    <property type="entry name" value="CYSTEINE-RICH PDZ-BINDING PROTEIN"/>
    <property type="match status" value="1"/>
</dbReference>
<evidence type="ECO:0000313" key="10">
    <source>
        <dbReference type="Proteomes" id="UP000027586"/>
    </source>
</evidence>
<reference evidence="9" key="1">
    <citation type="submission" date="2013-08" db="EMBL/GenBank/DDBJ databases">
        <title>Gene expansion shapes genome architecture in the human pathogen Lichtheimia corymbifera: an evolutionary genomics analysis in the ancient terrestrial Mucorales (Mucoromycotina).</title>
        <authorList>
            <person name="Schwartze V.U."/>
            <person name="Winter S."/>
            <person name="Shelest E."/>
            <person name="Marcet-Houben M."/>
            <person name="Horn F."/>
            <person name="Wehner S."/>
            <person name="Hoffmann K."/>
            <person name="Riege K."/>
            <person name="Sammeth M."/>
            <person name="Nowrousian M."/>
            <person name="Valiante V."/>
            <person name="Linde J."/>
            <person name="Jacobsen I.D."/>
            <person name="Marz M."/>
            <person name="Brakhage A.A."/>
            <person name="Gabaldon T."/>
            <person name="Bocker S."/>
            <person name="Voigt K."/>
        </authorList>
    </citation>
    <scope>NUCLEOTIDE SEQUENCE [LARGE SCALE GENOMIC DNA]</scope>
    <source>
        <strain evidence="9">FSU 9682</strain>
    </source>
</reference>
<dbReference type="OrthoDB" id="147332at2759"/>
<dbReference type="GO" id="GO:0031122">
    <property type="term" value="P:cytoplasmic microtubule organization"/>
    <property type="evidence" value="ECO:0007669"/>
    <property type="project" value="TreeGrafter"/>
</dbReference>
<evidence type="ECO:0000313" key="9">
    <source>
        <dbReference type="EMBL" id="CDH56385.1"/>
    </source>
</evidence>
<evidence type="ECO:0000256" key="4">
    <source>
        <dbReference type="ARBA" id="ARBA00022490"/>
    </source>
</evidence>
<organism evidence="9 10">
    <name type="scientific">Lichtheimia corymbifera JMRC:FSU:9682</name>
    <dbReference type="NCBI Taxonomy" id="1263082"/>
    <lineage>
        <taxon>Eukaryota</taxon>
        <taxon>Fungi</taxon>
        <taxon>Fungi incertae sedis</taxon>
        <taxon>Mucoromycota</taxon>
        <taxon>Mucoromycotina</taxon>
        <taxon>Mucoromycetes</taxon>
        <taxon>Mucorales</taxon>
        <taxon>Lichtheimiaceae</taxon>
        <taxon>Lichtheimia</taxon>
    </lineage>
</organism>
<evidence type="ECO:0000256" key="7">
    <source>
        <dbReference type="ARBA" id="ARBA00023187"/>
    </source>
</evidence>
<accession>A0A068S312</accession>
<keyword evidence="5" id="KW-0507">mRNA processing</keyword>
<protein>
    <recommendedName>
        <fullName evidence="3">Cysteine-rich PDZ-binding protein</fullName>
    </recommendedName>
    <alternativeName>
        <fullName evidence="8">Cysteine-rich interactor of PDZ three</fullName>
    </alternativeName>
</protein>
<comment type="caution">
    <text evidence="9">The sequence shown here is derived from an EMBL/GenBank/DDBJ whole genome shotgun (WGS) entry which is preliminary data.</text>
</comment>
<evidence type="ECO:0000256" key="8">
    <source>
        <dbReference type="ARBA" id="ARBA00032518"/>
    </source>
</evidence>
<dbReference type="Proteomes" id="UP000027586">
    <property type="component" value="Unassembled WGS sequence"/>
</dbReference>
<keyword evidence="4" id="KW-0963">Cytoplasm</keyword>
<dbReference type="GO" id="GO:0005737">
    <property type="term" value="C:cytoplasm"/>
    <property type="evidence" value="ECO:0007669"/>
    <property type="project" value="UniProtKB-SubCell"/>
</dbReference>
<evidence type="ECO:0000256" key="5">
    <source>
        <dbReference type="ARBA" id="ARBA00022664"/>
    </source>
</evidence>
<evidence type="ECO:0000256" key="3">
    <source>
        <dbReference type="ARBA" id="ARBA00018615"/>
    </source>
</evidence>
<comment type="similarity">
    <text evidence="2">Belongs to the CRIPT family.</text>
</comment>
<evidence type="ECO:0000256" key="6">
    <source>
        <dbReference type="ARBA" id="ARBA00022728"/>
    </source>
</evidence>
<proteinExistence type="inferred from homology"/>